<dbReference type="Proteomes" id="UP001597139">
    <property type="component" value="Unassembled WGS sequence"/>
</dbReference>
<keyword evidence="2" id="KW-0812">Transmembrane</keyword>
<evidence type="ECO:0000256" key="2">
    <source>
        <dbReference type="SAM" id="Phobius"/>
    </source>
</evidence>
<feature type="compositionally biased region" description="Polar residues" evidence="1">
    <location>
        <begin position="198"/>
        <end position="225"/>
    </location>
</feature>
<feature type="region of interest" description="Disordered" evidence="1">
    <location>
        <begin position="150"/>
        <end position="225"/>
    </location>
</feature>
<keyword evidence="2" id="KW-0472">Membrane</keyword>
<organism evidence="3 4">
    <name type="scientific">Halolamina litorea</name>
    <dbReference type="NCBI Taxonomy" id="1515593"/>
    <lineage>
        <taxon>Archaea</taxon>
        <taxon>Methanobacteriati</taxon>
        <taxon>Methanobacteriota</taxon>
        <taxon>Stenosarchaea group</taxon>
        <taxon>Halobacteria</taxon>
        <taxon>Halobacteriales</taxon>
        <taxon>Haloferacaceae</taxon>
    </lineage>
</organism>
<evidence type="ECO:0000313" key="4">
    <source>
        <dbReference type="Proteomes" id="UP001597139"/>
    </source>
</evidence>
<evidence type="ECO:0000256" key="1">
    <source>
        <dbReference type="SAM" id="MobiDB-lite"/>
    </source>
</evidence>
<reference evidence="3 4" key="1">
    <citation type="journal article" date="2019" name="Int. J. Syst. Evol. Microbiol.">
        <title>The Global Catalogue of Microorganisms (GCM) 10K type strain sequencing project: providing services to taxonomists for standard genome sequencing and annotation.</title>
        <authorList>
            <consortium name="The Broad Institute Genomics Platform"/>
            <consortium name="The Broad Institute Genome Sequencing Center for Infectious Disease"/>
            <person name="Wu L."/>
            <person name="Ma J."/>
        </authorList>
    </citation>
    <scope>NUCLEOTIDE SEQUENCE [LARGE SCALE GENOMIC DNA]</scope>
    <source>
        <strain evidence="3 4">CGMCC 1.12859</strain>
    </source>
</reference>
<protein>
    <submittedName>
        <fullName evidence="3">Uncharacterized protein</fullName>
    </submittedName>
</protein>
<dbReference type="AlphaFoldDB" id="A0ABD6BUW1"/>
<feature type="region of interest" description="Disordered" evidence="1">
    <location>
        <begin position="1"/>
        <end position="27"/>
    </location>
</feature>
<dbReference type="EMBL" id="JBHUCZ010000012">
    <property type="protein sequence ID" value="MFD1568526.1"/>
    <property type="molecule type" value="Genomic_DNA"/>
</dbReference>
<accession>A0ABD6BUW1</accession>
<keyword evidence="4" id="KW-1185">Reference proteome</keyword>
<evidence type="ECO:0000313" key="3">
    <source>
        <dbReference type="EMBL" id="MFD1568526.1"/>
    </source>
</evidence>
<feature type="compositionally biased region" description="Basic and acidic residues" evidence="1">
    <location>
        <begin position="13"/>
        <end position="27"/>
    </location>
</feature>
<comment type="caution">
    <text evidence="3">The sequence shown here is derived from an EMBL/GenBank/DDBJ whole genome shotgun (WGS) entry which is preliminary data.</text>
</comment>
<name>A0ABD6BUW1_9EURY</name>
<feature type="transmembrane region" description="Helical" evidence="2">
    <location>
        <begin position="116"/>
        <end position="138"/>
    </location>
</feature>
<feature type="compositionally biased region" description="Low complexity" evidence="1">
    <location>
        <begin position="177"/>
        <end position="197"/>
    </location>
</feature>
<dbReference type="RefSeq" id="WP_267648024.1">
    <property type="nucleotide sequence ID" value="NZ_JANHGR010000003.1"/>
</dbReference>
<proteinExistence type="predicted"/>
<keyword evidence="2" id="KW-1133">Transmembrane helix</keyword>
<sequence>MSDGRGAGTQETTVRRVGDDGVTRVGSDELHRGDRVLVYPGEAIGVSGEIVEIDPSGDASGAEVVASAGERRPAALGTTVRADDRLLGATAVVEVDGAFLVPLLASSLRGVANSRVAVAALVVLVALLGSGLGVYAPIGAFLGLTENGTEAAPTVPPAPPVEVAPPRPVGSLDRTETPSSTDGTPTGTVVPTPSGETQPSDGVTTTDSVETPGDATSTPRATPVQITLSFPDRTETSERTPPVPVDVSLRIDEADPAPIRTTDGTLGTVSGTVEGELTWTGSATDAVLVVQTWTRDDGWTEVRRVTVDATSPVSLADALGETVYASGSRARAFENPAAGTTRLTEGRVAVTAVLFDGADEVGRTTAERAFTAAVTNTGAGSGPLDLTLGSSGTATVVDFGGDGSLGTAADAAALPGSNGSATVSLRNDGTRSGFVRVEGIVSDSAENGQTGAESVVDATGGDPGFGAGELDGAVEVRISATFENGSTHYVVGDASGFRPLSSLEADLPVGPLDAGESLDVLVEFRLPASVGNEVQTDSVVVDFTFTLTEAPQSTD</sequence>
<gene>
    <name evidence="3" type="ORF">ACFSAU_13605</name>
</gene>
<feature type="compositionally biased region" description="Pro residues" evidence="1">
    <location>
        <begin position="154"/>
        <end position="168"/>
    </location>
</feature>